<reference evidence="2 3" key="1">
    <citation type="journal article" date="2012" name="Appl. Environ. Microbiol.">
        <title>Genome Sequence of Thermotolerant Bacillus methanolicus: Features and Regulation Related to Methylotrophy and Production of L-Lysine and L-Glutamate from Methanol.</title>
        <authorList>
            <person name="Heggeset T.M."/>
            <person name="Krog A."/>
            <person name="Balzer S."/>
            <person name="Wentzel A."/>
            <person name="Ellingsen T.E."/>
            <person name="Brautaset T."/>
        </authorList>
    </citation>
    <scope>NUCLEOTIDE SEQUENCE [LARGE SCALE GENOMIC DNA]</scope>
    <source>
        <strain evidence="2 3">PB1</strain>
    </source>
</reference>
<dbReference type="AlphaFoldDB" id="I3E5K9"/>
<keyword evidence="1" id="KW-1133">Transmembrane helix</keyword>
<dbReference type="PATRIC" id="fig|997296.3.peg.565"/>
<dbReference type="EMBL" id="AFEU01000001">
    <property type="protein sequence ID" value="EIJ81780.1"/>
    <property type="molecule type" value="Genomic_DNA"/>
</dbReference>
<evidence type="ECO:0000313" key="3">
    <source>
        <dbReference type="Proteomes" id="UP000010523"/>
    </source>
</evidence>
<dbReference type="Proteomes" id="UP000010523">
    <property type="component" value="Unassembled WGS sequence"/>
</dbReference>
<gene>
    <name evidence="2" type="ORF">PB1_02535</name>
</gene>
<sequence length="62" mass="6879">MVKNLPLLLAMLVIGCSTTTIPLTTNSPQFVEWFLLIAGIILNIWSMMGLILHLGIKRLSNN</sequence>
<comment type="caution">
    <text evidence="2">The sequence shown here is derived from an EMBL/GenBank/DDBJ whole genome shotgun (WGS) entry which is preliminary data.</text>
</comment>
<keyword evidence="1" id="KW-0812">Transmembrane</keyword>
<feature type="transmembrane region" description="Helical" evidence="1">
    <location>
        <begin position="30"/>
        <end position="56"/>
    </location>
</feature>
<dbReference type="PROSITE" id="PS51257">
    <property type="entry name" value="PROKAR_LIPOPROTEIN"/>
    <property type="match status" value="1"/>
</dbReference>
<evidence type="ECO:0000313" key="2">
    <source>
        <dbReference type="EMBL" id="EIJ81780.1"/>
    </source>
</evidence>
<name>I3E5K9_BACMT</name>
<evidence type="ECO:0008006" key="4">
    <source>
        <dbReference type="Google" id="ProtNLM"/>
    </source>
</evidence>
<protein>
    <recommendedName>
        <fullName evidence="4">Lipoprotein</fullName>
    </recommendedName>
</protein>
<organism evidence="2 3">
    <name type="scientific">Bacillus methanolicus PB1</name>
    <dbReference type="NCBI Taxonomy" id="997296"/>
    <lineage>
        <taxon>Bacteria</taxon>
        <taxon>Bacillati</taxon>
        <taxon>Bacillota</taxon>
        <taxon>Bacilli</taxon>
        <taxon>Bacillales</taxon>
        <taxon>Bacillaceae</taxon>
        <taxon>Bacillus</taxon>
    </lineage>
</organism>
<dbReference type="eggNOG" id="ENOG5030EQB">
    <property type="taxonomic scope" value="Bacteria"/>
</dbReference>
<keyword evidence="1" id="KW-0472">Membrane</keyword>
<proteinExistence type="predicted"/>
<accession>I3E5K9</accession>
<evidence type="ECO:0000256" key="1">
    <source>
        <dbReference type="SAM" id="Phobius"/>
    </source>
</evidence>
<keyword evidence="3" id="KW-1185">Reference proteome</keyword>